<evidence type="ECO:0000256" key="6">
    <source>
        <dbReference type="ARBA" id="ARBA00023004"/>
    </source>
</evidence>
<evidence type="ECO:0000256" key="8">
    <source>
        <dbReference type="SAM" id="Phobius"/>
    </source>
</evidence>
<feature type="transmembrane region" description="Helical" evidence="8">
    <location>
        <begin position="75"/>
        <end position="98"/>
    </location>
</feature>
<dbReference type="InterPro" id="IPR034804">
    <property type="entry name" value="SQR/QFR_C/D"/>
</dbReference>
<evidence type="ECO:0000313" key="10">
    <source>
        <dbReference type="Proteomes" id="UP001597307"/>
    </source>
</evidence>
<comment type="subcellular location">
    <subcellularLocation>
        <location evidence="1">Membrane</location>
    </subcellularLocation>
</comment>
<feature type="transmembrane region" description="Helical" evidence="8">
    <location>
        <begin position="28"/>
        <end position="55"/>
    </location>
</feature>
<keyword evidence="3 8" id="KW-0812">Transmembrane</keyword>
<gene>
    <name evidence="9" type="ORF">ACFSFX_00025</name>
</gene>
<keyword evidence="10" id="KW-1185">Reference proteome</keyword>
<accession>A0ABW4Q0W4</accession>
<proteinExistence type="predicted"/>
<keyword evidence="4" id="KW-0479">Metal-binding</keyword>
<evidence type="ECO:0000256" key="5">
    <source>
        <dbReference type="ARBA" id="ARBA00022989"/>
    </source>
</evidence>
<keyword evidence="2" id="KW-0349">Heme</keyword>
<evidence type="ECO:0000256" key="1">
    <source>
        <dbReference type="ARBA" id="ARBA00004370"/>
    </source>
</evidence>
<dbReference type="Proteomes" id="UP001597307">
    <property type="component" value="Unassembled WGS sequence"/>
</dbReference>
<dbReference type="Gene3D" id="1.20.1300.10">
    <property type="entry name" value="Fumarate reductase/succinate dehydrogenase, transmembrane subunit"/>
    <property type="match status" value="1"/>
</dbReference>
<dbReference type="InterPro" id="IPR000701">
    <property type="entry name" value="SuccDH_FuR_B_TM-su"/>
</dbReference>
<keyword evidence="7 8" id="KW-0472">Membrane</keyword>
<dbReference type="Pfam" id="PF01127">
    <property type="entry name" value="Sdh_cyt"/>
    <property type="match status" value="1"/>
</dbReference>
<evidence type="ECO:0000313" key="9">
    <source>
        <dbReference type="EMBL" id="MFD1844987.1"/>
    </source>
</evidence>
<evidence type="ECO:0000256" key="7">
    <source>
        <dbReference type="ARBA" id="ARBA00023136"/>
    </source>
</evidence>
<evidence type="ECO:0000256" key="3">
    <source>
        <dbReference type="ARBA" id="ARBA00022692"/>
    </source>
</evidence>
<name>A0ABW4Q0W4_9MICC</name>
<keyword evidence="6" id="KW-0408">Iron</keyword>
<keyword evidence="5 8" id="KW-1133">Transmembrane helix</keyword>
<organism evidence="9 10">
    <name type="scientific">Arthrobacter flavus</name>
    <dbReference type="NCBI Taxonomy" id="95172"/>
    <lineage>
        <taxon>Bacteria</taxon>
        <taxon>Bacillati</taxon>
        <taxon>Actinomycetota</taxon>
        <taxon>Actinomycetes</taxon>
        <taxon>Micrococcales</taxon>
        <taxon>Micrococcaceae</taxon>
        <taxon>Arthrobacter</taxon>
    </lineage>
</organism>
<dbReference type="RefSeq" id="WP_343876929.1">
    <property type="nucleotide sequence ID" value="NZ_BAAAIJ010000001.1"/>
</dbReference>
<evidence type="ECO:0000256" key="4">
    <source>
        <dbReference type="ARBA" id="ARBA00022723"/>
    </source>
</evidence>
<dbReference type="CDD" id="cd03500">
    <property type="entry name" value="SQR_TypeA_SdhD_like"/>
    <property type="match status" value="1"/>
</dbReference>
<comment type="caution">
    <text evidence="9">The sequence shown here is derived from an EMBL/GenBank/DDBJ whole genome shotgun (WGS) entry which is preliminary data.</text>
</comment>
<reference evidence="10" key="1">
    <citation type="journal article" date="2019" name="Int. J. Syst. Evol. Microbiol.">
        <title>The Global Catalogue of Microorganisms (GCM) 10K type strain sequencing project: providing services to taxonomists for standard genome sequencing and annotation.</title>
        <authorList>
            <consortium name="The Broad Institute Genomics Platform"/>
            <consortium name="The Broad Institute Genome Sequencing Center for Infectious Disease"/>
            <person name="Wu L."/>
            <person name="Ma J."/>
        </authorList>
    </citation>
    <scope>NUCLEOTIDE SEQUENCE [LARGE SCALE GENOMIC DNA]</scope>
    <source>
        <strain evidence="10">JCM 11496</strain>
    </source>
</reference>
<dbReference type="EMBL" id="JBHUGA010000001">
    <property type="protein sequence ID" value="MFD1844987.1"/>
    <property type="molecule type" value="Genomic_DNA"/>
</dbReference>
<evidence type="ECO:0000256" key="2">
    <source>
        <dbReference type="ARBA" id="ARBA00022617"/>
    </source>
</evidence>
<dbReference type="SUPFAM" id="SSF81343">
    <property type="entry name" value="Fumarate reductase respiratory complex transmembrane subunits"/>
    <property type="match status" value="1"/>
</dbReference>
<feature type="transmembrane region" description="Helical" evidence="8">
    <location>
        <begin position="110"/>
        <end position="134"/>
    </location>
</feature>
<sequence>MNQHRGSQDAARLGSYYRRPGSGSNVELFAWLFMRWSGALLLVMIFVHLFVNLVLGDGIQQIDFAFVAGKWANPFWQWFDLVMLWLAMLHGTNGLRIIINDYTETSRARLLLKTVLLACSLAIITLGSLVIFTFDPCPDNAAITSLPDFCP</sequence>
<protein>
    <submittedName>
        <fullName evidence="9">Succinate dehydrogenase hydrophobic membrane anchor subunit</fullName>
    </submittedName>
</protein>